<dbReference type="AlphaFoldDB" id="A0A4V3FFI4"/>
<dbReference type="Gene3D" id="3.40.50.150">
    <property type="entry name" value="Vaccinia Virus protein VP39"/>
    <property type="match status" value="1"/>
</dbReference>
<dbReference type="InterPro" id="IPR029063">
    <property type="entry name" value="SAM-dependent_MTases_sf"/>
</dbReference>
<keyword evidence="6" id="KW-1185">Reference proteome</keyword>
<accession>A0A4V3FFI4</accession>
<dbReference type="Proteomes" id="UP000295662">
    <property type="component" value="Unassembled WGS sequence"/>
</dbReference>
<keyword evidence="1 5" id="KW-0489">Methyltransferase</keyword>
<dbReference type="OrthoDB" id="9804312at2"/>
<keyword evidence="3" id="KW-0949">S-adenosyl-L-methionine</keyword>
<evidence type="ECO:0000256" key="2">
    <source>
        <dbReference type="ARBA" id="ARBA00022679"/>
    </source>
</evidence>
<organism evidence="5 6">
    <name type="scientific">Prosthecobacter fusiformis</name>
    <dbReference type="NCBI Taxonomy" id="48464"/>
    <lineage>
        <taxon>Bacteria</taxon>
        <taxon>Pseudomonadati</taxon>
        <taxon>Verrucomicrobiota</taxon>
        <taxon>Verrucomicrobiia</taxon>
        <taxon>Verrucomicrobiales</taxon>
        <taxon>Verrucomicrobiaceae</taxon>
        <taxon>Prosthecobacter</taxon>
    </lineage>
</organism>
<dbReference type="CDD" id="cd02440">
    <property type="entry name" value="AdoMet_MTases"/>
    <property type="match status" value="1"/>
</dbReference>
<protein>
    <submittedName>
        <fullName evidence="5">Methyltransferase family protein</fullName>
    </submittedName>
</protein>
<evidence type="ECO:0000256" key="1">
    <source>
        <dbReference type="ARBA" id="ARBA00022603"/>
    </source>
</evidence>
<gene>
    <name evidence="5" type="ORF">EI77_02061</name>
</gene>
<dbReference type="InterPro" id="IPR041698">
    <property type="entry name" value="Methyltransf_25"/>
</dbReference>
<reference evidence="5 6" key="1">
    <citation type="submission" date="2019-03" db="EMBL/GenBank/DDBJ databases">
        <title>Genomic Encyclopedia of Archaeal and Bacterial Type Strains, Phase II (KMG-II): from individual species to whole genera.</title>
        <authorList>
            <person name="Goeker M."/>
        </authorList>
    </citation>
    <scope>NUCLEOTIDE SEQUENCE [LARGE SCALE GENOMIC DNA]</scope>
    <source>
        <strain evidence="5 6">ATCC 25309</strain>
    </source>
</reference>
<keyword evidence="2 5" id="KW-0808">Transferase</keyword>
<dbReference type="PANTHER" id="PTHR43464:SF19">
    <property type="entry name" value="UBIQUINONE BIOSYNTHESIS O-METHYLTRANSFERASE, MITOCHONDRIAL"/>
    <property type="match status" value="1"/>
</dbReference>
<evidence type="ECO:0000313" key="6">
    <source>
        <dbReference type="Proteomes" id="UP000295662"/>
    </source>
</evidence>
<evidence type="ECO:0000259" key="4">
    <source>
        <dbReference type="Pfam" id="PF13649"/>
    </source>
</evidence>
<dbReference type="GO" id="GO:0032259">
    <property type="term" value="P:methylation"/>
    <property type="evidence" value="ECO:0007669"/>
    <property type="project" value="UniProtKB-KW"/>
</dbReference>
<dbReference type="GO" id="GO:0008168">
    <property type="term" value="F:methyltransferase activity"/>
    <property type="evidence" value="ECO:0007669"/>
    <property type="project" value="UniProtKB-KW"/>
</dbReference>
<proteinExistence type="predicted"/>
<sequence length="210" mass="23541">MTSRQTAETYDKIATFWSGEEFCRTNGIAQHRRALRFVAGAKEEMARRALDAGCGSSGRMVELLLAEGFEVEGLDVSAEMVRLARERHPGVMFHLADICTWELPQRYDFISAWDSIWHAPLAEHEGILHKLCGGLNPGGVLIFTCGGLDAPEERCNDLMGEPLYHATLGLPRLLEIVARAGCICRHLEYDQHPELHMYFIVQKSGECHSE</sequence>
<comment type="caution">
    <text evidence="5">The sequence shown here is derived from an EMBL/GenBank/DDBJ whole genome shotgun (WGS) entry which is preliminary data.</text>
</comment>
<dbReference type="Pfam" id="PF13649">
    <property type="entry name" value="Methyltransf_25"/>
    <property type="match status" value="1"/>
</dbReference>
<dbReference type="RefSeq" id="WP_133795142.1">
    <property type="nucleotide sequence ID" value="NZ_SOCA01000003.1"/>
</dbReference>
<dbReference type="SUPFAM" id="SSF53335">
    <property type="entry name" value="S-adenosyl-L-methionine-dependent methyltransferases"/>
    <property type="match status" value="1"/>
</dbReference>
<name>A0A4V3FFI4_9BACT</name>
<evidence type="ECO:0000313" key="5">
    <source>
        <dbReference type="EMBL" id="TDU70943.1"/>
    </source>
</evidence>
<feature type="domain" description="Methyltransferase" evidence="4">
    <location>
        <begin position="50"/>
        <end position="139"/>
    </location>
</feature>
<dbReference type="PANTHER" id="PTHR43464">
    <property type="entry name" value="METHYLTRANSFERASE"/>
    <property type="match status" value="1"/>
</dbReference>
<dbReference type="EMBL" id="SOCA01000003">
    <property type="protein sequence ID" value="TDU70943.1"/>
    <property type="molecule type" value="Genomic_DNA"/>
</dbReference>
<evidence type="ECO:0000256" key="3">
    <source>
        <dbReference type="ARBA" id="ARBA00022691"/>
    </source>
</evidence>